<comment type="caution">
    <text evidence="7">The sequence shown here is derived from an EMBL/GenBank/DDBJ whole genome shotgun (WGS) entry which is preliminary data.</text>
</comment>
<evidence type="ECO:0000256" key="1">
    <source>
        <dbReference type="ARBA" id="ARBA00004141"/>
    </source>
</evidence>
<evidence type="ECO:0000256" key="4">
    <source>
        <dbReference type="ARBA" id="ARBA00023136"/>
    </source>
</evidence>
<feature type="domain" description="Methylamine utilisation protein MauE" evidence="6">
    <location>
        <begin position="5"/>
        <end position="130"/>
    </location>
</feature>
<feature type="transmembrane region" description="Helical" evidence="5">
    <location>
        <begin position="116"/>
        <end position="133"/>
    </location>
</feature>
<protein>
    <submittedName>
        <fullName evidence="7">DoxX family protein</fullName>
    </submittedName>
</protein>
<keyword evidence="4 5" id="KW-0472">Membrane</keyword>
<gene>
    <name evidence="7" type="ORF">IDJ77_04035</name>
</gene>
<keyword evidence="2 5" id="KW-0812">Transmembrane</keyword>
<feature type="transmembrane region" description="Helical" evidence="5">
    <location>
        <begin position="5"/>
        <end position="24"/>
    </location>
</feature>
<dbReference type="InterPro" id="IPR009908">
    <property type="entry name" value="Methylamine_util_MauE"/>
</dbReference>
<evidence type="ECO:0000259" key="6">
    <source>
        <dbReference type="Pfam" id="PF07291"/>
    </source>
</evidence>
<evidence type="ECO:0000313" key="8">
    <source>
        <dbReference type="Proteomes" id="UP000606600"/>
    </source>
</evidence>
<accession>A0ABR7WKX3</accession>
<dbReference type="RefSeq" id="WP_191187645.1">
    <property type="nucleotide sequence ID" value="NZ_JACWMY010000002.1"/>
</dbReference>
<evidence type="ECO:0000256" key="2">
    <source>
        <dbReference type="ARBA" id="ARBA00022692"/>
    </source>
</evidence>
<dbReference type="Pfam" id="PF07291">
    <property type="entry name" value="MauE"/>
    <property type="match status" value="1"/>
</dbReference>
<dbReference type="Proteomes" id="UP000606600">
    <property type="component" value="Unassembled WGS sequence"/>
</dbReference>
<evidence type="ECO:0000256" key="5">
    <source>
        <dbReference type="SAM" id="Phobius"/>
    </source>
</evidence>
<feature type="transmembrane region" description="Helical" evidence="5">
    <location>
        <begin position="73"/>
        <end position="96"/>
    </location>
</feature>
<proteinExistence type="predicted"/>
<evidence type="ECO:0000313" key="7">
    <source>
        <dbReference type="EMBL" id="MBD1362971.1"/>
    </source>
</evidence>
<reference evidence="7 8" key="1">
    <citation type="submission" date="2020-09" db="EMBL/GenBank/DDBJ databases">
        <title>Novel species of Mucilaginibacter isolated from a glacier on the Tibetan Plateau.</title>
        <authorList>
            <person name="Liu Q."/>
            <person name="Xin Y.-H."/>
        </authorList>
    </citation>
    <scope>NUCLEOTIDE SEQUENCE [LARGE SCALE GENOMIC DNA]</scope>
    <source>
        <strain evidence="7 8">ZT4R22</strain>
    </source>
</reference>
<sequence>MRNTFIIEIISTLLVILFTYTAVSKLMDLPVFRDQMHNQEFPKWIAGILIMALPPTEIVTAVLLIIPRARLTGLWFSAILLTLFSGYITLVVAGFYRRTPCSCGGVLKSMGWNTHLIFNLFFLLLTCFAISICNRGRRNQPKN</sequence>
<organism evidence="7 8">
    <name type="scientific">Mucilaginibacter pankratovii</name>
    <dbReference type="NCBI Taxonomy" id="2772110"/>
    <lineage>
        <taxon>Bacteria</taxon>
        <taxon>Pseudomonadati</taxon>
        <taxon>Bacteroidota</taxon>
        <taxon>Sphingobacteriia</taxon>
        <taxon>Sphingobacteriales</taxon>
        <taxon>Sphingobacteriaceae</taxon>
        <taxon>Mucilaginibacter</taxon>
    </lineage>
</organism>
<comment type="subcellular location">
    <subcellularLocation>
        <location evidence="1">Membrane</location>
        <topology evidence="1">Multi-pass membrane protein</topology>
    </subcellularLocation>
</comment>
<keyword evidence="3 5" id="KW-1133">Transmembrane helix</keyword>
<dbReference type="EMBL" id="JACWMY010000002">
    <property type="protein sequence ID" value="MBD1362971.1"/>
    <property type="molecule type" value="Genomic_DNA"/>
</dbReference>
<name>A0ABR7WKX3_9SPHI</name>
<evidence type="ECO:0000256" key="3">
    <source>
        <dbReference type="ARBA" id="ARBA00022989"/>
    </source>
</evidence>
<feature type="transmembrane region" description="Helical" evidence="5">
    <location>
        <begin position="44"/>
        <end position="66"/>
    </location>
</feature>
<keyword evidence="8" id="KW-1185">Reference proteome</keyword>